<evidence type="ECO:0000313" key="2">
    <source>
        <dbReference type="Proteomes" id="UP000520814"/>
    </source>
</evidence>
<organism evidence="1 2">
    <name type="scientific">Armatimonas rosea</name>
    <dbReference type="NCBI Taxonomy" id="685828"/>
    <lineage>
        <taxon>Bacteria</taxon>
        <taxon>Bacillati</taxon>
        <taxon>Armatimonadota</taxon>
        <taxon>Armatimonadia</taxon>
        <taxon>Armatimonadales</taxon>
        <taxon>Armatimonadaceae</taxon>
        <taxon>Armatimonas</taxon>
    </lineage>
</organism>
<proteinExistence type="predicted"/>
<reference evidence="1 2" key="1">
    <citation type="submission" date="2020-08" db="EMBL/GenBank/DDBJ databases">
        <title>Genomic Encyclopedia of Type Strains, Phase IV (KMG-IV): sequencing the most valuable type-strain genomes for metagenomic binning, comparative biology and taxonomic classification.</title>
        <authorList>
            <person name="Goeker M."/>
        </authorList>
    </citation>
    <scope>NUCLEOTIDE SEQUENCE [LARGE SCALE GENOMIC DNA]</scope>
    <source>
        <strain evidence="1 2">DSM 23562</strain>
    </source>
</reference>
<sequence>MTVYIVQKLDWKWNDEAFVLRDDTPVKAFASRRDAETLCEELESTARREWKTWHETNTYIGEQGRGESVETFYEVIAMELEP</sequence>
<dbReference type="RefSeq" id="WP_184192533.1">
    <property type="nucleotide sequence ID" value="NZ_JACHGW010000001.1"/>
</dbReference>
<gene>
    <name evidence="1" type="ORF">HNQ39_000673</name>
</gene>
<keyword evidence="2" id="KW-1185">Reference proteome</keyword>
<comment type="caution">
    <text evidence="1">The sequence shown here is derived from an EMBL/GenBank/DDBJ whole genome shotgun (WGS) entry which is preliminary data.</text>
</comment>
<evidence type="ECO:0000313" key="1">
    <source>
        <dbReference type="EMBL" id="MBB6048911.1"/>
    </source>
</evidence>
<protein>
    <submittedName>
        <fullName evidence="1">Uncharacterized protein</fullName>
    </submittedName>
</protein>
<name>A0A7W9SLM5_ARMRO</name>
<dbReference type="EMBL" id="JACHGW010000001">
    <property type="protein sequence ID" value="MBB6048911.1"/>
    <property type="molecule type" value="Genomic_DNA"/>
</dbReference>
<accession>A0A7W9SLM5</accession>
<dbReference type="AlphaFoldDB" id="A0A7W9SLM5"/>
<dbReference type="Proteomes" id="UP000520814">
    <property type="component" value="Unassembled WGS sequence"/>
</dbReference>